<reference evidence="2" key="1">
    <citation type="submission" date="2019-12" db="EMBL/GenBank/DDBJ databases">
        <title>Genome sequencing and annotation of Brassica cretica.</title>
        <authorList>
            <person name="Studholme D.J."/>
            <person name="Sarris P.F."/>
        </authorList>
    </citation>
    <scope>NUCLEOTIDE SEQUENCE</scope>
    <source>
        <strain evidence="2">PFS-102/07</strain>
        <tissue evidence="2">Leaf</tissue>
    </source>
</reference>
<evidence type="ECO:0000313" key="2">
    <source>
        <dbReference type="EMBL" id="KAF2533083.1"/>
    </source>
</evidence>
<evidence type="ECO:0000256" key="1">
    <source>
        <dbReference type="SAM" id="MobiDB-lite"/>
    </source>
</evidence>
<sequence>MTTNMRYTRHDTVKFLHIEGMTMTVTETLGDEDGNYEVALNGMDKVSYELDNNRNVVNDLLLEFEGLPPALGSDAVGDVSMKAFEVGGTSKTGSEVEPETAANQVSALVGRESPSSPRKGGKRAIGDEEVQGEDEVVISPSRFSVLALEDIAEDSENEEDELEEGEMVAKELKVGAKT</sequence>
<comment type="caution">
    <text evidence="2">The sequence shown here is derived from an EMBL/GenBank/DDBJ whole genome shotgun (WGS) entry which is preliminary data.</text>
</comment>
<proteinExistence type="predicted"/>
<protein>
    <submittedName>
        <fullName evidence="2">Uncharacterized protein</fullName>
    </submittedName>
</protein>
<name>A0A8S9FH30_BRACR</name>
<gene>
    <name evidence="2" type="ORF">F2Q70_00031807</name>
</gene>
<feature type="region of interest" description="Disordered" evidence="1">
    <location>
        <begin position="89"/>
        <end position="133"/>
    </location>
</feature>
<dbReference type="EMBL" id="QGKY02002305">
    <property type="protein sequence ID" value="KAF2533083.1"/>
    <property type="molecule type" value="Genomic_DNA"/>
</dbReference>
<organism evidence="2">
    <name type="scientific">Brassica cretica</name>
    <name type="common">Mustard</name>
    <dbReference type="NCBI Taxonomy" id="69181"/>
    <lineage>
        <taxon>Eukaryota</taxon>
        <taxon>Viridiplantae</taxon>
        <taxon>Streptophyta</taxon>
        <taxon>Embryophyta</taxon>
        <taxon>Tracheophyta</taxon>
        <taxon>Spermatophyta</taxon>
        <taxon>Magnoliopsida</taxon>
        <taxon>eudicotyledons</taxon>
        <taxon>Gunneridae</taxon>
        <taxon>Pentapetalae</taxon>
        <taxon>rosids</taxon>
        <taxon>malvids</taxon>
        <taxon>Brassicales</taxon>
        <taxon>Brassicaceae</taxon>
        <taxon>Brassiceae</taxon>
        <taxon>Brassica</taxon>
    </lineage>
</organism>
<dbReference type="AlphaFoldDB" id="A0A8S9FH30"/>
<accession>A0A8S9FH30</accession>